<dbReference type="AlphaFoldDB" id="A0A2U1B8F2"/>
<dbReference type="InterPro" id="IPR028082">
    <property type="entry name" value="Peripla_BP_I"/>
</dbReference>
<comment type="caution">
    <text evidence="5">The sequence shown here is derived from an EMBL/GenBank/DDBJ whole genome shotgun (WGS) entry which is preliminary data.</text>
</comment>
<dbReference type="PANTHER" id="PTHR46796:SF13">
    <property type="entry name" value="HTH-TYPE TRANSCRIPTIONAL ACTIVATOR RHAS"/>
    <property type="match status" value="1"/>
</dbReference>
<dbReference type="Proteomes" id="UP000245959">
    <property type="component" value="Unassembled WGS sequence"/>
</dbReference>
<proteinExistence type="predicted"/>
<dbReference type="GO" id="GO:0003700">
    <property type="term" value="F:DNA-binding transcription factor activity"/>
    <property type="evidence" value="ECO:0007669"/>
    <property type="project" value="InterPro"/>
</dbReference>
<evidence type="ECO:0000313" key="5">
    <source>
        <dbReference type="EMBL" id="PVY44921.1"/>
    </source>
</evidence>
<keyword evidence="2" id="KW-0238">DNA-binding</keyword>
<feature type="domain" description="HTH araC/xylS-type" evidence="4">
    <location>
        <begin position="276"/>
        <end position="374"/>
    </location>
</feature>
<evidence type="ECO:0000259" key="4">
    <source>
        <dbReference type="PROSITE" id="PS01124"/>
    </source>
</evidence>
<dbReference type="PROSITE" id="PS01124">
    <property type="entry name" value="HTH_ARAC_FAMILY_2"/>
    <property type="match status" value="1"/>
</dbReference>
<sequence>MRQILCAMMSPNDQIVREIHRFGRDHDWQVELCGGRIPPGWSGDGVLTDCLPLEELKKIRNFERTPVVSHTLTPGGNVRTVAGDTRRIAEMIADYFLDRGFRNFAAIDARDWNRQGCIHGIDPVVSLREELERRGFRLEVCHWKEDLRPEELADYGSVLARLAEFFSEMPRPLALFIPNGRHLTVAYRVIHQLGIRVPEEFAVLCNTDEPFFTENASIPTTHISGEPLKLGRMSAELLERMMNAETVPEAPVWVPPASIVSSRSTDVLAISNPKLAAAVDFFLGNFMNFISVEDAAAAAGLSPSMLVRLFRKHLRKSPSEFLRGLRFNRIRHFLDKSDLPLPEIARRTGYGSAMSLSIAFRREYGIAPGEYRRTRRRKNSDLPPPDQW</sequence>
<dbReference type="SUPFAM" id="SSF53822">
    <property type="entry name" value="Periplasmic binding protein-like I"/>
    <property type="match status" value="1"/>
</dbReference>
<protein>
    <submittedName>
        <fullName evidence="5">AraC family transcriptional regulator</fullName>
    </submittedName>
</protein>
<name>A0A2U1B8F2_9BACT</name>
<evidence type="ECO:0000256" key="3">
    <source>
        <dbReference type="ARBA" id="ARBA00023163"/>
    </source>
</evidence>
<dbReference type="InterPro" id="IPR018060">
    <property type="entry name" value="HTH_AraC"/>
</dbReference>
<dbReference type="Pfam" id="PF13377">
    <property type="entry name" value="Peripla_BP_3"/>
    <property type="match status" value="1"/>
</dbReference>
<dbReference type="GO" id="GO:0043565">
    <property type="term" value="F:sequence-specific DNA binding"/>
    <property type="evidence" value="ECO:0007669"/>
    <property type="project" value="InterPro"/>
</dbReference>
<dbReference type="PANTHER" id="PTHR46796">
    <property type="entry name" value="HTH-TYPE TRANSCRIPTIONAL ACTIVATOR RHAS-RELATED"/>
    <property type="match status" value="1"/>
</dbReference>
<organism evidence="5 6">
    <name type="scientific">Victivallis vadensis</name>
    <dbReference type="NCBI Taxonomy" id="172901"/>
    <lineage>
        <taxon>Bacteria</taxon>
        <taxon>Pseudomonadati</taxon>
        <taxon>Lentisphaerota</taxon>
        <taxon>Lentisphaeria</taxon>
        <taxon>Victivallales</taxon>
        <taxon>Victivallaceae</taxon>
        <taxon>Victivallis</taxon>
    </lineage>
</organism>
<dbReference type="InterPro" id="IPR050204">
    <property type="entry name" value="AraC_XylS_family_regulators"/>
</dbReference>
<reference evidence="5 6" key="1">
    <citation type="submission" date="2018-04" db="EMBL/GenBank/DDBJ databases">
        <title>Genomic Encyclopedia of Type Strains, Phase IV (KMG-IV): sequencing the most valuable type-strain genomes for metagenomic binning, comparative biology and taxonomic classification.</title>
        <authorList>
            <person name="Goeker M."/>
        </authorList>
    </citation>
    <scope>NUCLEOTIDE SEQUENCE [LARGE SCALE GENOMIC DNA]</scope>
    <source>
        <strain evidence="5 6">DSM 14823</strain>
    </source>
</reference>
<dbReference type="InterPro" id="IPR046335">
    <property type="entry name" value="LacI/GalR-like_sensor"/>
</dbReference>
<dbReference type="EMBL" id="QEKH01000004">
    <property type="protein sequence ID" value="PVY44921.1"/>
    <property type="molecule type" value="Genomic_DNA"/>
</dbReference>
<gene>
    <name evidence="5" type="ORF">C8D82_10465</name>
</gene>
<dbReference type="InterPro" id="IPR009057">
    <property type="entry name" value="Homeodomain-like_sf"/>
</dbReference>
<keyword evidence="3" id="KW-0804">Transcription</keyword>
<evidence type="ECO:0000313" key="6">
    <source>
        <dbReference type="Proteomes" id="UP000245959"/>
    </source>
</evidence>
<dbReference type="RefSeq" id="WP_116882912.1">
    <property type="nucleotide sequence ID" value="NZ_CAJKCJ010000037.1"/>
</dbReference>
<keyword evidence="1" id="KW-0805">Transcription regulation</keyword>
<dbReference type="Gene3D" id="3.40.50.2300">
    <property type="match status" value="2"/>
</dbReference>
<evidence type="ECO:0000256" key="2">
    <source>
        <dbReference type="ARBA" id="ARBA00023125"/>
    </source>
</evidence>
<dbReference type="Pfam" id="PF12833">
    <property type="entry name" value="HTH_18"/>
    <property type="match status" value="1"/>
</dbReference>
<dbReference type="GeneID" id="78294235"/>
<dbReference type="SUPFAM" id="SSF46689">
    <property type="entry name" value="Homeodomain-like"/>
    <property type="match status" value="2"/>
</dbReference>
<accession>A0A2U1B8F2</accession>
<dbReference type="SMART" id="SM00342">
    <property type="entry name" value="HTH_ARAC"/>
    <property type="match status" value="1"/>
</dbReference>
<dbReference type="Gene3D" id="1.10.10.60">
    <property type="entry name" value="Homeodomain-like"/>
    <property type="match status" value="1"/>
</dbReference>
<evidence type="ECO:0000256" key="1">
    <source>
        <dbReference type="ARBA" id="ARBA00023015"/>
    </source>
</evidence>
<keyword evidence="6" id="KW-1185">Reference proteome</keyword>